<name>A0A9D4WUJ4_PEA</name>
<keyword evidence="10" id="KW-1185">Reference proteome</keyword>
<keyword evidence="3" id="KW-0963">Cytoplasm</keyword>
<evidence type="ECO:0000256" key="4">
    <source>
        <dbReference type="ARBA" id="ARBA00022723"/>
    </source>
</evidence>
<evidence type="ECO:0000313" key="10">
    <source>
        <dbReference type="Proteomes" id="UP001058974"/>
    </source>
</evidence>
<dbReference type="GO" id="GO:0008270">
    <property type="term" value="F:zinc ion binding"/>
    <property type="evidence" value="ECO:0007669"/>
    <property type="project" value="UniProtKB-KW"/>
</dbReference>
<evidence type="ECO:0000256" key="5">
    <source>
        <dbReference type="ARBA" id="ARBA00022771"/>
    </source>
</evidence>
<dbReference type="GO" id="GO:0005737">
    <property type="term" value="C:cytoplasm"/>
    <property type="evidence" value="ECO:0007669"/>
    <property type="project" value="UniProtKB-SubCell"/>
</dbReference>
<dbReference type="PANTHER" id="PTHR33059:SF4">
    <property type="entry name" value="FCS-LIKE ZINC FINGER 5"/>
    <property type="match status" value="1"/>
</dbReference>
<dbReference type="PROSITE" id="PS51795">
    <property type="entry name" value="ZF_FLZ"/>
    <property type="match status" value="1"/>
</dbReference>
<dbReference type="PANTHER" id="PTHR33059">
    <property type="entry name" value="FCS-LIKE ZINC FINGER 5"/>
    <property type="match status" value="1"/>
</dbReference>
<sequence>MMLGKRPRPPMKRTTSMSEITFDLNTITPEDDPNNNHLFSPNGVGPGVGPFGPYPYPHPHPATSPRTNGSDQSMLLPTVSPRNHRRNSSDMTQTPDFLRSCFLCKHRLVPGRDIYMYKGDSAFCSLECRQQQMNQDEKKDKCCVASKKQVVVAAASKVTAKSEKIAVATSL</sequence>
<evidence type="ECO:0000259" key="8">
    <source>
        <dbReference type="PROSITE" id="PS51795"/>
    </source>
</evidence>
<feature type="compositionally biased region" description="Pro residues" evidence="7">
    <location>
        <begin position="52"/>
        <end position="62"/>
    </location>
</feature>
<comment type="subcellular location">
    <subcellularLocation>
        <location evidence="1">Cytoplasm</location>
    </subcellularLocation>
</comment>
<comment type="similarity">
    <text evidence="2">Belongs to the FLZ family.</text>
</comment>
<evidence type="ECO:0000256" key="1">
    <source>
        <dbReference type="ARBA" id="ARBA00004496"/>
    </source>
</evidence>
<dbReference type="Pfam" id="PF04570">
    <property type="entry name" value="zf-FLZ"/>
    <property type="match status" value="1"/>
</dbReference>
<dbReference type="Gramene" id="Psat5g137000.1">
    <property type="protein sequence ID" value="Psat5g137000.1.cds"/>
    <property type="gene ID" value="Psat5g137000"/>
</dbReference>
<evidence type="ECO:0000256" key="3">
    <source>
        <dbReference type="ARBA" id="ARBA00022490"/>
    </source>
</evidence>
<evidence type="ECO:0000313" key="9">
    <source>
        <dbReference type="EMBL" id="KAI5407943.1"/>
    </source>
</evidence>
<dbReference type="InterPro" id="IPR007650">
    <property type="entry name" value="Zf-FLZ_dom"/>
</dbReference>
<evidence type="ECO:0000256" key="7">
    <source>
        <dbReference type="SAM" id="MobiDB-lite"/>
    </source>
</evidence>
<dbReference type="EMBL" id="JAMSHJ010000005">
    <property type="protein sequence ID" value="KAI5407943.1"/>
    <property type="molecule type" value="Genomic_DNA"/>
</dbReference>
<keyword evidence="5" id="KW-0863">Zinc-finger</keyword>
<dbReference type="Gramene" id="PSAT_LOCUS21998_t1">
    <property type="protein sequence ID" value="CAL5202886.1"/>
    <property type="gene ID" value="PSAT_LOCUS21998"/>
</dbReference>
<keyword evidence="5" id="KW-0862">Zinc</keyword>
<evidence type="ECO:0000256" key="6">
    <source>
        <dbReference type="PROSITE-ProRule" id="PRU01131"/>
    </source>
</evidence>
<accession>A0A9D4WUJ4</accession>
<feature type="compositionally biased region" description="Polar residues" evidence="7">
    <location>
        <begin position="64"/>
        <end position="75"/>
    </location>
</feature>
<feature type="zinc finger region" description="FLZ-type" evidence="6">
    <location>
        <begin position="96"/>
        <end position="140"/>
    </location>
</feature>
<dbReference type="AlphaFoldDB" id="A0A9D4WUJ4"/>
<feature type="region of interest" description="Disordered" evidence="7">
    <location>
        <begin position="25"/>
        <end position="92"/>
    </location>
</feature>
<dbReference type="OrthoDB" id="1925036at2759"/>
<evidence type="ECO:0000256" key="2">
    <source>
        <dbReference type="ARBA" id="ARBA00009374"/>
    </source>
</evidence>
<reference evidence="9 10" key="1">
    <citation type="journal article" date="2022" name="Nat. Genet.">
        <title>Improved pea reference genome and pan-genome highlight genomic features and evolutionary characteristics.</title>
        <authorList>
            <person name="Yang T."/>
            <person name="Liu R."/>
            <person name="Luo Y."/>
            <person name="Hu S."/>
            <person name="Wang D."/>
            <person name="Wang C."/>
            <person name="Pandey M.K."/>
            <person name="Ge S."/>
            <person name="Xu Q."/>
            <person name="Li N."/>
            <person name="Li G."/>
            <person name="Huang Y."/>
            <person name="Saxena R.K."/>
            <person name="Ji Y."/>
            <person name="Li M."/>
            <person name="Yan X."/>
            <person name="He Y."/>
            <person name="Liu Y."/>
            <person name="Wang X."/>
            <person name="Xiang C."/>
            <person name="Varshney R.K."/>
            <person name="Ding H."/>
            <person name="Gao S."/>
            <person name="Zong X."/>
        </authorList>
    </citation>
    <scope>NUCLEOTIDE SEQUENCE [LARGE SCALE GENOMIC DNA]</scope>
    <source>
        <strain evidence="9 10">cv. Zhongwan 6</strain>
    </source>
</reference>
<protein>
    <recommendedName>
        <fullName evidence="8">FLZ-type domain-containing protein</fullName>
    </recommendedName>
</protein>
<comment type="caution">
    <text evidence="9">The sequence shown here is derived from an EMBL/GenBank/DDBJ whole genome shotgun (WGS) entry which is preliminary data.</text>
</comment>
<keyword evidence="4" id="KW-0479">Metal-binding</keyword>
<feature type="domain" description="FLZ-type" evidence="8">
    <location>
        <begin position="96"/>
        <end position="140"/>
    </location>
</feature>
<gene>
    <name evidence="9" type="ORF">KIW84_053973</name>
</gene>
<organism evidence="9 10">
    <name type="scientific">Pisum sativum</name>
    <name type="common">Garden pea</name>
    <name type="synonym">Lathyrus oleraceus</name>
    <dbReference type="NCBI Taxonomy" id="3888"/>
    <lineage>
        <taxon>Eukaryota</taxon>
        <taxon>Viridiplantae</taxon>
        <taxon>Streptophyta</taxon>
        <taxon>Embryophyta</taxon>
        <taxon>Tracheophyta</taxon>
        <taxon>Spermatophyta</taxon>
        <taxon>Magnoliopsida</taxon>
        <taxon>eudicotyledons</taxon>
        <taxon>Gunneridae</taxon>
        <taxon>Pentapetalae</taxon>
        <taxon>rosids</taxon>
        <taxon>fabids</taxon>
        <taxon>Fabales</taxon>
        <taxon>Fabaceae</taxon>
        <taxon>Papilionoideae</taxon>
        <taxon>50 kb inversion clade</taxon>
        <taxon>NPAAA clade</taxon>
        <taxon>Hologalegina</taxon>
        <taxon>IRL clade</taxon>
        <taxon>Fabeae</taxon>
        <taxon>Lathyrus</taxon>
    </lineage>
</organism>
<dbReference type="Gramene" id="Psat05G0397300-T1">
    <property type="protein sequence ID" value="KAI5407943.1"/>
    <property type="gene ID" value="KIW84_053973"/>
</dbReference>
<dbReference type="Proteomes" id="UP001058974">
    <property type="component" value="Chromosome 5"/>
</dbReference>
<proteinExistence type="inferred from homology"/>